<dbReference type="InterPro" id="IPR019796">
    <property type="entry name" value="G6P_DH_AS"/>
</dbReference>
<dbReference type="PANTHER" id="PTHR23429">
    <property type="entry name" value="GLUCOSE-6-PHOSPHATE 1-DEHYDROGENASE G6PD"/>
    <property type="match status" value="1"/>
</dbReference>
<organism evidence="10 11">
    <name type="scientific">Thermogutta terrifontis</name>
    <dbReference type="NCBI Taxonomy" id="1331910"/>
    <lineage>
        <taxon>Bacteria</taxon>
        <taxon>Pseudomonadati</taxon>
        <taxon>Planctomycetota</taxon>
        <taxon>Planctomycetia</taxon>
        <taxon>Pirellulales</taxon>
        <taxon>Thermoguttaceae</taxon>
        <taxon>Thermogutta</taxon>
    </lineage>
</organism>
<feature type="domain" description="Glucose-6-phosphate dehydrogenase NAD-binding" evidence="8">
    <location>
        <begin position="6"/>
        <end position="186"/>
    </location>
</feature>
<dbReference type="RefSeq" id="WP_095414673.1">
    <property type="nucleotide sequence ID" value="NZ_CP018477.1"/>
</dbReference>
<keyword evidence="6 7" id="KW-0119">Carbohydrate metabolism</keyword>
<dbReference type="GO" id="GO:0005829">
    <property type="term" value="C:cytosol"/>
    <property type="evidence" value="ECO:0007669"/>
    <property type="project" value="TreeGrafter"/>
</dbReference>
<dbReference type="InterPro" id="IPR001282">
    <property type="entry name" value="G6P_DH"/>
</dbReference>
<evidence type="ECO:0000256" key="7">
    <source>
        <dbReference type="HAMAP-Rule" id="MF_00966"/>
    </source>
</evidence>
<dbReference type="EC" id="1.1.1.49" evidence="7"/>
<feature type="active site" description="Proton acceptor" evidence="7">
    <location>
        <position position="239"/>
    </location>
</feature>
<feature type="domain" description="Glucose-6-phosphate dehydrogenase C-terminal" evidence="9">
    <location>
        <begin position="188"/>
        <end position="476"/>
    </location>
</feature>
<feature type="binding site" evidence="7">
    <location>
        <position position="177"/>
    </location>
    <ligand>
        <name>substrate</name>
    </ligand>
</feature>
<dbReference type="AlphaFoldDB" id="A0A286REC6"/>
<dbReference type="GO" id="GO:0004345">
    <property type="term" value="F:glucose-6-phosphate dehydrogenase activity"/>
    <property type="evidence" value="ECO:0007669"/>
    <property type="project" value="UniProtKB-UniRule"/>
</dbReference>
<protein>
    <recommendedName>
        <fullName evidence="7">Glucose-6-phosphate 1-dehydrogenase</fullName>
        <shortName evidence="7">G6PD</shortName>
        <ecNumber evidence="7">1.1.1.49</ecNumber>
    </recommendedName>
</protein>
<keyword evidence="3 7" id="KW-0313">Glucose metabolism</keyword>
<dbReference type="EMBL" id="CP018477">
    <property type="protein sequence ID" value="ASV74315.1"/>
    <property type="molecule type" value="Genomic_DNA"/>
</dbReference>
<keyword evidence="5 7" id="KW-0560">Oxidoreductase</keyword>
<dbReference type="GO" id="GO:0050661">
    <property type="term" value="F:NADP binding"/>
    <property type="evidence" value="ECO:0007669"/>
    <property type="project" value="UniProtKB-UniRule"/>
</dbReference>
<dbReference type="KEGG" id="ttf:THTE_1713"/>
<dbReference type="Proteomes" id="UP000215086">
    <property type="component" value="Chromosome"/>
</dbReference>
<dbReference type="PROSITE" id="PS00069">
    <property type="entry name" value="G6P_DEHYDROGENASE"/>
    <property type="match status" value="1"/>
</dbReference>
<comment type="similarity">
    <text evidence="2 7">Belongs to the glucose-6-phosphate dehydrogenase family.</text>
</comment>
<evidence type="ECO:0000256" key="6">
    <source>
        <dbReference type="ARBA" id="ARBA00023277"/>
    </source>
</evidence>
<feature type="binding site" evidence="7">
    <location>
        <position position="181"/>
    </location>
    <ligand>
        <name>substrate</name>
    </ligand>
</feature>
<feature type="binding site" evidence="7">
    <location>
        <position position="329"/>
    </location>
    <ligand>
        <name>substrate</name>
    </ligand>
</feature>
<dbReference type="Pfam" id="PF02781">
    <property type="entry name" value="G6PD_C"/>
    <property type="match status" value="1"/>
</dbReference>
<accession>A0A286REC6</accession>
<feature type="binding site" evidence="7">
    <location>
        <begin position="85"/>
        <end position="86"/>
    </location>
    <ligand>
        <name>NADP(+)</name>
        <dbReference type="ChEBI" id="CHEBI:58349"/>
    </ligand>
</feature>
<evidence type="ECO:0000313" key="10">
    <source>
        <dbReference type="EMBL" id="ASV74315.1"/>
    </source>
</evidence>
<name>A0A286REC6_9BACT</name>
<keyword evidence="11" id="KW-1185">Reference proteome</keyword>
<comment type="catalytic activity">
    <reaction evidence="7">
        <text>D-glucose 6-phosphate + NADP(+) = 6-phospho-D-glucono-1,5-lactone + NADPH + H(+)</text>
        <dbReference type="Rhea" id="RHEA:15841"/>
        <dbReference type="ChEBI" id="CHEBI:15378"/>
        <dbReference type="ChEBI" id="CHEBI:57783"/>
        <dbReference type="ChEBI" id="CHEBI:57955"/>
        <dbReference type="ChEBI" id="CHEBI:58349"/>
        <dbReference type="ChEBI" id="CHEBI:61548"/>
        <dbReference type="EC" id="1.1.1.49"/>
    </reaction>
</comment>
<dbReference type="Gene3D" id="3.30.360.10">
    <property type="entry name" value="Dihydrodipicolinate Reductase, domain 2"/>
    <property type="match status" value="1"/>
</dbReference>
<dbReference type="SUPFAM" id="SSF51735">
    <property type="entry name" value="NAD(P)-binding Rossmann-fold domains"/>
    <property type="match status" value="1"/>
</dbReference>
<evidence type="ECO:0000259" key="8">
    <source>
        <dbReference type="Pfam" id="PF00479"/>
    </source>
</evidence>
<dbReference type="PANTHER" id="PTHR23429:SF0">
    <property type="entry name" value="GLUCOSE-6-PHOSPHATE 1-DEHYDROGENASE"/>
    <property type="match status" value="1"/>
</dbReference>
<feature type="binding site" evidence="7">
    <location>
        <position position="215"/>
    </location>
    <ligand>
        <name>substrate</name>
    </ligand>
</feature>
<feature type="binding site" evidence="7">
    <location>
        <position position="234"/>
    </location>
    <ligand>
        <name>substrate</name>
    </ligand>
</feature>
<dbReference type="NCBIfam" id="TIGR00871">
    <property type="entry name" value="zwf"/>
    <property type="match status" value="1"/>
</dbReference>
<evidence type="ECO:0000256" key="3">
    <source>
        <dbReference type="ARBA" id="ARBA00022526"/>
    </source>
</evidence>
<evidence type="ECO:0000256" key="4">
    <source>
        <dbReference type="ARBA" id="ARBA00022857"/>
    </source>
</evidence>
<dbReference type="InterPro" id="IPR022675">
    <property type="entry name" value="G6P_DH_C"/>
</dbReference>
<comment type="caution">
    <text evidence="7">Lacks conserved residue(s) required for the propagation of feature annotation.</text>
</comment>
<keyword evidence="4 7" id="KW-0521">NADP</keyword>
<feature type="binding site" evidence="7">
    <location>
        <position position="43"/>
    </location>
    <ligand>
        <name>NADP(+)</name>
        <dbReference type="ChEBI" id="CHEBI:58349"/>
    </ligand>
</feature>
<dbReference type="PRINTS" id="PR00079">
    <property type="entry name" value="G6PDHDRGNASE"/>
</dbReference>
<evidence type="ECO:0000256" key="2">
    <source>
        <dbReference type="ARBA" id="ARBA00009975"/>
    </source>
</evidence>
<proteinExistence type="inferred from homology"/>
<dbReference type="GO" id="GO:0006006">
    <property type="term" value="P:glucose metabolic process"/>
    <property type="evidence" value="ECO:0007669"/>
    <property type="project" value="UniProtKB-KW"/>
</dbReference>
<evidence type="ECO:0000259" key="9">
    <source>
        <dbReference type="Pfam" id="PF02781"/>
    </source>
</evidence>
<dbReference type="Pfam" id="PF00479">
    <property type="entry name" value="G6PD_N"/>
    <property type="match status" value="1"/>
</dbReference>
<dbReference type="SUPFAM" id="SSF55347">
    <property type="entry name" value="Glyceraldehyde-3-phosphate dehydrogenase-like, C-terminal domain"/>
    <property type="match status" value="1"/>
</dbReference>
<comment type="function">
    <text evidence="7">Catalyzes the oxidation of glucose 6-phosphate to 6-phosphogluconolactone.</text>
</comment>
<dbReference type="UniPathway" id="UPA00115">
    <property type="reaction ID" value="UER00408"/>
</dbReference>
<sequence length="484" mass="55743">MIYTIVIFGASGDLTRRKLIPALYELHRKKRLPGALLIVGMARTEYSHDQWREILKEACMAQVGKHFDPTLWEEFARNIYYHPGDVSRAECFPELDQFVSELENHQPSTRIYYLALAPEFYECTVAHLGAAGMAVESSGPRRIVVEKPFGRDRESARQLNAKIHEVFAEHQIYRIDHYLGKETVANVLVLRFANTIFEPIWNRNYVDHIQITAAEDLPIGRRASFYESAGILRDMFQNHLLQLLTLTAMEPPSRVNADDIRDEKVKVLRAVRPFTPADVAANTVRGQYRKYRDEPNVPPNSQTATFGVVKLYVDNWRWQGVPFYLRSGKAMSCRTTQIVIQFREPPHMMFEGGPKHIHEANRLVLQIQPAEGIQIHFQTKVPDAGMKMRLTDLDFNFREKFAGEMPEAYERLLLDVMIGDPSLFARADEVELAWGIIDPIQQVWDAGGPPQLELYEAGGWGPPYSEEWMQRQGRRWFNVCPVLE</sequence>
<dbReference type="OrthoDB" id="9802739at2"/>
<dbReference type="HAMAP" id="MF_00966">
    <property type="entry name" value="G6PD"/>
    <property type="match status" value="1"/>
</dbReference>
<evidence type="ECO:0000256" key="1">
    <source>
        <dbReference type="ARBA" id="ARBA00004937"/>
    </source>
</evidence>
<reference evidence="10 11" key="1">
    <citation type="journal article" name="Front. Microbiol.">
        <title>Sugar Metabolism of the First Thermophilic Planctomycete Thermogutta terrifontis: Comparative Genomic and Transcriptomic Approaches.</title>
        <authorList>
            <person name="Elcheninov A.G."/>
            <person name="Menzel P."/>
            <person name="Gudbergsdottir S.R."/>
            <person name="Slesarev A.I."/>
            <person name="Kadnikov V.V."/>
            <person name="Krogh A."/>
            <person name="Bonch-Osmolovskaya E.A."/>
            <person name="Peng X."/>
            <person name="Kublanov I.V."/>
        </authorList>
    </citation>
    <scope>NUCLEOTIDE SEQUENCE [LARGE SCALE GENOMIC DNA]</scope>
    <source>
        <strain evidence="10 11">R1</strain>
    </source>
</reference>
<feature type="binding site" evidence="7">
    <location>
        <begin position="9"/>
        <end position="16"/>
    </location>
    <ligand>
        <name>NADP(+)</name>
        <dbReference type="ChEBI" id="CHEBI:58349"/>
    </ligand>
</feature>
<gene>
    <name evidence="7" type="primary">zwf</name>
    <name evidence="10" type="ORF">THTE_1713</name>
</gene>
<evidence type="ECO:0000256" key="5">
    <source>
        <dbReference type="ARBA" id="ARBA00023002"/>
    </source>
</evidence>
<dbReference type="Gene3D" id="3.40.50.720">
    <property type="entry name" value="NAD(P)-binding Rossmann-like Domain"/>
    <property type="match status" value="1"/>
</dbReference>
<dbReference type="InterPro" id="IPR036291">
    <property type="entry name" value="NAD(P)-bd_dom_sf"/>
</dbReference>
<dbReference type="GO" id="GO:0009051">
    <property type="term" value="P:pentose-phosphate shunt, oxidative branch"/>
    <property type="evidence" value="ECO:0007669"/>
    <property type="project" value="TreeGrafter"/>
</dbReference>
<comment type="pathway">
    <text evidence="1 7">Carbohydrate degradation; pentose phosphate pathway; D-ribulose 5-phosphate from D-glucose 6-phosphate (oxidative stage): step 1/3.</text>
</comment>
<dbReference type="PIRSF" id="PIRSF000110">
    <property type="entry name" value="G6PD"/>
    <property type="match status" value="1"/>
</dbReference>
<feature type="binding site" evidence="7">
    <location>
        <position position="147"/>
    </location>
    <ligand>
        <name>NADP(+)</name>
        <dbReference type="ChEBI" id="CHEBI:58349"/>
    </ligand>
</feature>
<evidence type="ECO:0000313" key="11">
    <source>
        <dbReference type="Proteomes" id="UP000215086"/>
    </source>
</evidence>
<dbReference type="InterPro" id="IPR022674">
    <property type="entry name" value="G6P_DH_NAD-bd"/>
</dbReference>